<keyword evidence="4" id="KW-0813">Transport</keyword>
<evidence type="ECO:0000256" key="6">
    <source>
        <dbReference type="ARBA" id="ARBA00022927"/>
    </source>
</evidence>
<dbReference type="FunFam" id="1.10.10.10:FF:000141">
    <property type="entry name" value="vacuolar protein-sorting-associated protein 25"/>
    <property type="match status" value="1"/>
</dbReference>
<dbReference type="InterPro" id="IPR014041">
    <property type="entry name" value="ESCRT-II_cplx_Vps25-sub_N"/>
</dbReference>
<dbReference type="InterPro" id="IPR036388">
    <property type="entry name" value="WH-like_DNA-bd_sf"/>
</dbReference>
<dbReference type="GO" id="GO:0016236">
    <property type="term" value="P:macroautophagy"/>
    <property type="evidence" value="ECO:0007669"/>
    <property type="project" value="UniProtKB-ARBA"/>
</dbReference>
<dbReference type="GO" id="GO:0042803">
    <property type="term" value="F:protein homodimerization activity"/>
    <property type="evidence" value="ECO:0007669"/>
    <property type="project" value="TreeGrafter"/>
</dbReference>
<evidence type="ECO:0000256" key="1">
    <source>
        <dbReference type="ARBA" id="ARBA00004496"/>
    </source>
</evidence>
<name>U5EN43_9DIPT</name>
<sequence length="174" mass="20446">MSEFQWPWEYNFPPFFTIQLHGKTKVQQIATWKSLVLNYQKSQNQSILNINEETPLFYNEKLNRKLSLEGRTLILEELSKTGNSCAIDKQRKQQWEIYWHTLDEWSTIIYNWAQASGMTNTVCTLFELTSGDNTVGEEFYGLEQNILLKVLKILESKGKCELIVFDDNEGVKFF</sequence>
<dbReference type="GO" id="GO:0000814">
    <property type="term" value="C:ESCRT II complex"/>
    <property type="evidence" value="ECO:0007669"/>
    <property type="project" value="InterPro"/>
</dbReference>
<evidence type="ECO:0000256" key="5">
    <source>
        <dbReference type="ARBA" id="ARBA00022490"/>
    </source>
</evidence>
<comment type="similarity">
    <text evidence="2">Belongs to the VPS25 family.</text>
</comment>
<evidence type="ECO:0000256" key="7">
    <source>
        <dbReference type="ARBA" id="ARBA00030094"/>
    </source>
</evidence>
<dbReference type="InterPro" id="IPR008570">
    <property type="entry name" value="ESCRT-II_cplx_Vps25-sub"/>
</dbReference>
<protein>
    <recommendedName>
        <fullName evidence="3">Vacuolar protein-sorting-associated protein 25</fullName>
    </recommendedName>
    <alternativeName>
        <fullName evidence="7">ESCRT-II complex subunit VPS25</fullName>
    </alternativeName>
</protein>
<dbReference type="Pfam" id="PF05871">
    <property type="entry name" value="ESCRT-II"/>
    <property type="match status" value="1"/>
</dbReference>
<comment type="subcellular location">
    <subcellularLocation>
        <location evidence="1">Cytoplasm</location>
    </subcellularLocation>
</comment>
<evidence type="ECO:0000313" key="8">
    <source>
        <dbReference type="EMBL" id="JAB59130.1"/>
    </source>
</evidence>
<dbReference type="Gene3D" id="1.10.10.10">
    <property type="entry name" value="Winged helix-like DNA-binding domain superfamily/Winged helix DNA-binding domain"/>
    <property type="match status" value="1"/>
</dbReference>
<dbReference type="EMBL" id="GANO01000741">
    <property type="protein sequence ID" value="JAB59130.1"/>
    <property type="molecule type" value="mRNA"/>
</dbReference>
<dbReference type="PANTHER" id="PTHR13149:SF0">
    <property type="entry name" value="VACUOLAR PROTEIN-SORTING-ASSOCIATED PROTEIN 25"/>
    <property type="match status" value="1"/>
</dbReference>
<evidence type="ECO:0000256" key="4">
    <source>
        <dbReference type="ARBA" id="ARBA00022448"/>
    </source>
</evidence>
<dbReference type="Gene3D" id="1.10.10.570">
    <property type="entry name" value="Winged helix' DNA-binding domain. Chain C. Domain 1"/>
    <property type="match status" value="1"/>
</dbReference>
<dbReference type="PANTHER" id="PTHR13149">
    <property type="entry name" value="VACUOLAR PROTEIN SORTING-ASSOCIATED PROTEIN VPS25"/>
    <property type="match status" value="1"/>
</dbReference>
<reference evidence="8" key="1">
    <citation type="journal article" date="2014" name="Insect Biochem. Mol. Biol.">
        <title>An insight into the sialome of the frog biting fly, Corethrella appendiculata.</title>
        <authorList>
            <person name="Ribeiro J.M.C."/>
            <person name="Chagas A.C."/>
            <person name="Pham V.M."/>
            <person name="Lounibos L.P."/>
            <person name="Calvo E."/>
        </authorList>
    </citation>
    <scope>NUCLEOTIDE SEQUENCE</scope>
    <source>
        <tissue evidence="8">Salivary glands</tissue>
    </source>
</reference>
<dbReference type="InterPro" id="IPR036390">
    <property type="entry name" value="WH_DNA-bd_sf"/>
</dbReference>
<dbReference type="AlphaFoldDB" id="U5EN43"/>
<accession>U5EN43</accession>
<dbReference type="SUPFAM" id="SSF46785">
    <property type="entry name" value="Winged helix' DNA-binding domain"/>
    <property type="match status" value="2"/>
</dbReference>
<dbReference type="GO" id="GO:0005198">
    <property type="term" value="F:structural molecule activity"/>
    <property type="evidence" value="ECO:0007669"/>
    <property type="project" value="TreeGrafter"/>
</dbReference>
<keyword evidence="6" id="KW-0653">Protein transport</keyword>
<organism evidence="8">
    <name type="scientific">Corethrella appendiculata</name>
    <dbReference type="NCBI Taxonomy" id="1370023"/>
    <lineage>
        <taxon>Eukaryota</taxon>
        <taxon>Metazoa</taxon>
        <taxon>Ecdysozoa</taxon>
        <taxon>Arthropoda</taxon>
        <taxon>Hexapoda</taxon>
        <taxon>Insecta</taxon>
        <taxon>Pterygota</taxon>
        <taxon>Neoptera</taxon>
        <taxon>Endopterygota</taxon>
        <taxon>Diptera</taxon>
        <taxon>Nematocera</taxon>
        <taxon>Culicoidea</taxon>
        <taxon>Chaoboridae</taxon>
        <taxon>Corethrella</taxon>
    </lineage>
</organism>
<evidence type="ECO:0000256" key="3">
    <source>
        <dbReference type="ARBA" id="ARBA00017934"/>
    </source>
</evidence>
<dbReference type="GO" id="GO:0043328">
    <property type="term" value="P:protein transport to vacuole involved in ubiquitin-dependent protein catabolic process via the multivesicular body sorting pathway"/>
    <property type="evidence" value="ECO:0007669"/>
    <property type="project" value="TreeGrafter"/>
</dbReference>
<evidence type="ECO:0000256" key="2">
    <source>
        <dbReference type="ARBA" id="ARBA00009674"/>
    </source>
</evidence>
<dbReference type="FunFam" id="1.10.10.570:FF:000003">
    <property type="entry name" value="Vacuolar protein-sorting-associated protein 25"/>
    <property type="match status" value="1"/>
</dbReference>
<keyword evidence="5" id="KW-0963">Cytoplasm</keyword>
<proteinExistence type="evidence at transcript level"/>